<keyword evidence="1" id="KW-0812">Transmembrane</keyword>
<organism evidence="2 3">
    <name type="scientific">Clostridium uliginosum</name>
    <dbReference type="NCBI Taxonomy" id="119641"/>
    <lineage>
        <taxon>Bacteria</taxon>
        <taxon>Bacillati</taxon>
        <taxon>Bacillota</taxon>
        <taxon>Clostridia</taxon>
        <taxon>Eubacteriales</taxon>
        <taxon>Clostridiaceae</taxon>
        <taxon>Clostridium</taxon>
    </lineage>
</organism>
<sequence>MFVKKRGSVLISTILILSLIIIITNCAFKMMKNNNEMEYLYKHDGDIYNLKNSEKNSLFEFMQELNKEEIEKVFEGDFQKTNSNNTLNYNKEKNIFYLRNCKKPIQERKVKYIKKNKKIILIPTYKIKYIE</sequence>
<proteinExistence type="predicted"/>
<evidence type="ECO:0000313" key="2">
    <source>
        <dbReference type="EMBL" id="SFC96438.1"/>
    </source>
</evidence>
<evidence type="ECO:0000256" key="1">
    <source>
        <dbReference type="SAM" id="Phobius"/>
    </source>
</evidence>
<dbReference type="Proteomes" id="UP000199263">
    <property type="component" value="Unassembled WGS sequence"/>
</dbReference>
<dbReference type="RefSeq" id="WP_090091608.1">
    <property type="nucleotide sequence ID" value="NZ_FOMG01000015.1"/>
</dbReference>
<accession>A0A1I1NLT3</accession>
<evidence type="ECO:0000313" key="3">
    <source>
        <dbReference type="Proteomes" id="UP000199263"/>
    </source>
</evidence>
<dbReference type="EMBL" id="FOMG01000015">
    <property type="protein sequence ID" value="SFC96438.1"/>
    <property type="molecule type" value="Genomic_DNA"/>
</dbReference>
<dbReference type="AlphaFoldDB" id="A0A1I1NLT3"/>
<reference evidence="2 3" key="1">
    <citation type="submission" date="2016-10" db="EMBL/GenBank/DDBJ databases">
        <authorList>
            <person name="de Groot N.N."/>
        </authorList>
    </citation>
    <scope>NUCLEOTIDE SEQUENCE [LARGE SCALE GENOMIC DNA]</scope>
    <source>
        <strain evidence="2 3">DSM 12992</strain>
    </source>
</reference>
<keyword evidence="1" id="KW-1133">Transmembrane helix</keyword>
<keyword evidence="1" id="KW-0472">Membrane</keyword>
<keyword evidence="3" id="KW-1185">Reference proteome</keyword>
<feature type="transmembrane region" description="Helical" evidence="1">
    <location>
        <begin position="6"/>
        <end position="28"/>
    </location>
</feature>
<gene>
    <name evidence="2" type="ORF">SAMN05421842_11533</name>
</gene>
<dbReference type="OrthoDB" id="1911647at2"/>
<protein>
    <submittedName>
        <fullName evidence="2">Uncharacterized protein</fullName>
    </submittedName>
</protein>
<dbReference type="STRING" id="119641.SAMN05421842_11533"/>
<name>A0A1I1NLT3_9CLOT</name>